<dbReference type="PROSITE" id="PS51885">
    <property type="entry name" value="NEPRILYSIN"/>
    <property type="match status" value="1"/>
</dbReference>
<keyword evidence="4" id="KW-0645">Protease</keyword>
<evidence type="ECO:0000256" key="5">
    <source>
        <dbReference type="ARBA" id="ARBA00022723"/>
    </source>
</evidence>
<evidence type="ECO:0000256" key="7">
    <source>
        <dbReference type="ARBA" id="ARBA00022833"/>
    </source>
</evidence>
<dbReference type="InterPro" id="IPR018497">
    <property type="entry name" value="Peptidase_M13_C"/>
</dbReference>
<dbReference type="Gene3D" id="1.10.1380.10">
    <property type="entry name" value="Neutral endopeptidase , domain2"/>
    <property type="match status" value="1"/>
</dbReference>
<dbReference type="Gene3D" id="3.40.390.10">
    <property type="entry name" value="Collagenase (Catalytic Domain)"/>
    <property type="match status" value="2"/>
</dbReference>
<dbReference type="EMBL" id="KY563574">
    <property type="protein sequence ID" value="ARK19983.1"/>
    <property type="molecule type" value="mRNA"/>
</dbReference>
<keyword evidence="5" id="KW-0479">Metal-binding</keyword>
<keyword evidence="9" id="KW-0732">Signal</keyword>
<evidence type="ECO:0000256" key="4">
    <source>
        <dbReference type="ARBA" id="ARBA00022670"/>
    </source>
</evidence>
<dbReference type="CDD" id="cd08662">
    <property type="entry name" value="M13"/>
    <property type="match status" value="1"/>
</dbReference>
<dbReference type="PANTHER" id="PTHR11733">
    <property type="entry name" value="ZINC METALLOPROTEASE FAMILY M13 NEPRILYSIN-RELATED"/>
    <property type="match status" value="1"/>
</dbReference>
<comment type="cofactor">
    <cofactor evidence="1">
        <name>Zn(2+)</name>
        <dbReference type="ChEBI" id="CHEBI:29105"/>
    </cofactor>
</comment>
<dbReference type="InterPro" id="IPR008753">
    <property type="entry name" value="Peptidase_M13_N"/>
</dbReference>
<evidence type="ECO:0000313" key="12">
    <source>
        <dbReference type="EMBL" id="ARK19983.1"/>
    </source>
</evidence>
<dbReference type="InterPro" id="IPR042089">
    <property type="entry name" value="Peptidase_M13_dom_2"/>
</dbReference>
<evidence type="ECO:0000256" key="3">
    <source>
        <dbReference type="ARBA" id="ARBA00007357"/>
    </source>
</evidence>
<evidence type="ECO:0000259" key="10">
    <source>
        <dbReference type="Pfam" id="PF01431"/>
    </source>
</evidence>
<evidence type="ECO:0000256" key="6">
    <source>
        <dbReference type="ARBA" id="ARBA00022801"/>
    </source>
</evidence>
<reference evidence="12" key="1">
    <citation type="submission" date="2017-02" db="EMBL/GenBank/DDBJ databases">
        <title>Parasitoid Jewel Wasp Mounts Multi-Pronged Neurochemical Attack to Hijack a Host Brain.</title>
        <authorList>
            <person name="Arvidson R.S."/>
            <person name="Kaiser M."/>
            <person name="Libersat F."/>
            <person name="Adams M.E."/>
        </authorList>
    </citation>
    <scope>NUCLEOTIDE SEQUENCE</scope>
    <source>
        <strain evidence="12">201</strain>
    </source>
</reference>
<keyword evidence="7" id="KW-0862">Zinc</keyword>
<dbReference type="InterPro" id="IPR024079">
    <property type="entry name" value="MetalloPept_cat_dom_sf"/>
</dbReference>
<evidence type="ECO:0000259" key="11">
    <source>
        <dbReference type="Pfam" id="PF05649"/>
    </source>
</evidence>
<name>A0A1W6EW80_AMPCP</name>
<evidence type="ECO:0000256" key="9">
    <source>
        <dbReference type="SAM" id="SignalP"/>
    </source>
</evidence>
<evidence type="ECO:0000256" key="1">
    <source>
        <dbReference type="ARBA" id="ARBA00001947"/>
    </source>
</evidence>
<protein>
    <submittedName>
        <fullName evidence="12">Endothelin-converting enzyme 1-like protein 8</fullName>
    </submittedName>
</protein>
<dbReference type="Pfam" id="PF05649">
    <property type="entry name" value="Peptidase_M13_N"/>
    <property type="match status" value="1"/>
</dbReference>
<dbReference type="GO" id="GO:0046872">
    <property type="term" value="F:metal ion binding"/>
    <property type="evidence" value="ECO:0007669"/>
    <property type="project" value="UniProtKB-KW"/>
</dbReference>
<organism evidence="12">
    <name type="scientific">Ampulex compressa</name>
    <name type="common">Emerald cockroach wasp</name>
    <dbReference type="NCBI Taxonomy" id="860918"/>
    <lineage>
        <taxon>Eukaryota</taxon>
        <taxon>Metazoa</taxon>
        <taxon>Ecdysozoa</taxon>
        <taxon>Arthropoda</taxon>
        <taxon>Hexapoda</taxon>
        <taxon>Insecta</taxon>
        <taxon>Pterygota</taxon>
        <taxon>Neoptera</taxon>
        <taxon>Endopterygota</taxon>
        <taxon>Hymenoptera</taxon>
        <taxon>Apocrita</taxon>
        <taxon>Aculeata</taxon>
        <taxon>Apoidea</taxon>
        <taxon>Ampulicidae</taxon>
        <taxon>Ampulicini</taxon>
        <taxon>Ampulex</taxon>
    </lineage>
</organism>
<comment type="similarity">
    <text evidence="3">Belongs to the peptidase M13 family.</text>
</comment>
<dbReference type="GO" id="GO:0016485">
    <property type="term" value="P:protein processing"/>
    <property type="evidence" value="ECO:0007669"/>
    <property type="project" value="TreeGrafter"/>
</dbReference>
<keyword evidence="6" id="KW-0378">Hydrolase</keyword>
<dbReference type="GO" id="GO:0004222">
    <property type="term" value="F:metalloendopeptidase activity"/>
    <property type="evidence" value="ECO:0007669"/>
    <property type="project" value="InterPro"/>
</dbReference>
<feature type="domain" description="Peptidase M13 C-terminal" evidence="10">
    <location>
        <begin position="491"/>
        <end position="705"/>
    </location>
</feature>
<dbReference type="GO" id="GO:0005886">
    <property type="term" value="C:plasma membrane"/>
    <property type="evidence" value="ECO:0007669"/>
    <property type="project" value="UniProtKB-SubCell"/>
</dbReference>
<dbReference type="Pfam" id="PF01431">
    <property type="entry name" value="Peptidase_M13"/>
    <property type="match status" value="1"/>
</dbReference>
<comment type="subcellular location">
    <subcellularLocation>
        <location evidence="2">Cell membrane</location>
        <topology evidence="2">Single-pass type II membrane protein</topology>
    </subcellularLocation>
</comment>
<sequence length="708" mass="81530">MERPSILNGFGMIFIIAATNAGPMQEWYLTKEKENPVCNKQECQIMGNMLSESMNEQVNPCDDFYQYACGNWRKKNPRPGYMDAWSVEDVMQIATFQRLRALLESESTTRMTDEEEQAKAIYKACLRIPFLGRSDLSTVKSILRHIDQWPVLYVASQYGAKPPPWSTIENYYLKITGESAFYEANIIANSWNDNRIIIRLKEPISVHGIVQRNEKWTTVETRNYKAFLTMLVEAVAPKGYPLKKTAVKDSIERVLKFRSDLAKIALYDNEKRESAYNPMKIKELQQIFNHGKATQKSGSADQKDSLINWLGDIRVFYKDILGTVPSEETIISVRRKSYFVKLADILKKTPSNVIVDHIHLYFLEGHLELDEKMTHLLMASISQGINPSGAIRNKLDRWFTCLTNHNMKNTLDKMYIKAYFTNTLHNTAMELYKESKELLKLQISGCTWMDIKAKEKLILKVDQIEATIGVSETSKDSWYKRYGVQAINPRAMFETNKNHLFVTASYLQPPIYIPSMPYVVDYGSTISMFGHELQHAFNENDKNDDSNAPWWPSWKSWSSYNILKKKFACFEQLFGQLMTKELQKYSVSSKVYKNVGQLTLDEDMADALGLKLAYIGYRKTLHERKGVCPILPGFQKFSCEQLFFITYANAFCSVATKDALIRKLLSGPHNIPSIRVNGAVANMKEFRKAFKCDTGHDMYVKSTCEFWT</sequence>
<dbReference type="InterPro" id="IPR000718">
    <property type="entry name" value="Peptidase_M13"/>
</dbReference>
<feature type="chain" id="PRO_5012122470" evidence="9">
    <location>
        <begin position="22"/>
        <end position="708"/>
    </location>
</feature>
<evidence type="ECO:0000256" key="2">
    <source>
        <dbReference type="ARBA" id="ARBA00004401"/>
    </source>
</evidence>
<dbReference type="OrthoDB" id="7617075at2759"/>
<feature type="signal peptide" evidence="9">
    <location>
        <begin position="1"/>
        <end position="21"/>
    </location>
</feature>
<feature type="domain" description="Peptidase M13 N-terminal" evidence="11">
    <location>
        <begin position="60"/>
        <end position="469"/>
    </location>
</feature>
<accession>A0A1W6EW80</accession>
<dbReference type="SUPFAM" id="SSF55486">
    <property type="entry name" value="Metalloproteases ('zincins'), catalytic domain"/>
    <property type="match status" value="1"/>
</dbReference>
<keyword evidence="8" id="KW-0482">Metalloprotease</keyword>
<dbReference type="PANTHER" id="PTHR11733:SF237">
    <property type="entry name" value="NEPRILYSIN-LIKE 4"/>
    <property type="match status" value="1"/>
</dbReference>
<proteinExistence type="evidence at transcript level"/>
<dbReference type="AlphaFoldDB" id="A0A1W6EW80"/>
<evidence type="ECO:0000256" key="8">
    <source>
        <dbReference type="ARBA" id="ARBA00023049"/>
    </source>
</evidence>